<organism evidence="1 2">
    <name type="scientific">Neolewinella xylanilytica</name>
    <dbReference type="NCBI Taxonomy" id="1514080"/>
    <lineage>
        <taxon>Bacteria</taxon>
        <taxon>Pseudomonadati</taxon>
        <taxon>Bacteroidota</taxon>
        <taxon>Saprospiria</taxon>
        <taxon>Saprospirales</taxon>
        <taxon>Lewinellaceae</taxon>
        <taxon>Neolewinella</taxon>
    </lineage>
</organism>
<keyword evidence="2" id="KW-1185">Reference proteome</keyword>
<dbReference type="Pfam" id="PF17784">
    <property type="entry name" value="Sulfotransfer_4"/>
    <property type="match status" value="1"/>
</dbReference>
<dbReference type="Gene3D" id="3.40.50.300">
    <property type="entry name" value="P-loop containing nucleotide triphosphate hydrolases"/>
    <property type="match status" value="1"/>
</dbReference>
<gene>
    <name evidence="1" type="ORF">CLV84_2504</name>
</gene>
<dbReference type="PANTHER" id="PTHR36978:SF4">
    <property type="entry name" value="P-LOOP CONTAINING NUCLEOSIDE TRIPHOSPHATE HYDROLASE PROTEIN"/>
    <property type="match status" value="1"/>
</dbReference>
<evidence type="ECO:0008006" key="3">
    <source>
        <dbReference type="Google" id="ProtNLM"/>
    </source>
</evidence>
<evidence type="ECO:0000313" key="1">
    <source>
        <dbReference type="EMBL" id="PPK85601.1"/>
    </source>
</evidence>
<dbReference type="OrthoDB" id="285690at2"/>
<proteinExistence type="predicted"/>
<comment type="caution">
    <text evidence="1">The sequence shown here is derived from an EMBL/GenBank/DDBJ whole genome shotgun (WGS) entry which is preliminary data.</text>
</comment>
<dbReference type="AlphaFoldDB" id="A0A2S6I3F2"/>
<dbReference type="InterPro" id="IPR040632">
    <property type="entry name" value="Sulfotransfer_4"/>
</dbReference>
<name>A0A2S6I3F2_9BACT</name>
<protein>
    <recommendedName>
        <fullName evidence="3">Sulfotransferase family protein</fullName>
    </recommendedName>
</protein>
<dbReference type="PANTHER" id="PTHR36978">
    <property type="entry name" value="P-LOOP CONTAINING NUCLEOTIDE TRIPHOSPHATE HYDROLASE"/>
    <property type="match status" value="1"/>
</dbReference>
<dbReference type="InterPro" id="IPR027417">
    <property type="entry name" value="P-loop_NTPase"/>
</dbReference>
<sequence>MKIFGIGLSRTGTTSLSSALELLGYRSFHFPFIRSFLGKIYIKQQYLDNYDALTDTPVALLYKELDKKYPGSKFIYTVRDMDGWLASCEKYPAFHPASDFSESNKITARLRRRLFGSEYFDREKFKAAYLRHESEVMEYFKDRPEDLLVLNVTTGDGWEPLCQFLGKDIPEVPFPNKNKKKAPAAN</sequence>
<accession>A0A2S6I3F2</accession>
<evidence type="ECO:0000313" key="2">
    <source>
        <dbReference type="Proteomes" id="UP000237662"/>
    </source>
</evidence>
<dbReference type="Proteomes" id="UP000237662">
    <property type="component" value="Unassembled WGS sequence"/>
</dbReference>
<dbReference type="SUPFAM" id="SSF52540">
    <property type="entry name" value="P-loop containing nucleoside triphosphate hydrolases"/>
    <property type="match status" value="1"/>
</dbReference>
<dbReference type="RefSeq" id="WP_104420094.1">
    <property type="nucleotide sequence ID" value="NZ_PTJC01000006.1"/>
</dbReference>
<dbReference type="EMBL" id="PTJC01000006">
    <property type="protein sequence ID" value="PPK85601.1"/>
    <property type="molecule type" value="Genomic_DNA"/>
</dbReference>
<reference evidence="1 2" key="1">
    <citation type="submission" date="2018-02" db="EMBL/GenBank/DDBJ databases">
        <title>Genomic Encyclopedia of Archaeal and Bacterial Type Strains, Phase II (KMG-II): from individual species to whole genera.</title>
        <authorList>
            <person name="Goeker M."/>
        </authorList>
    </citation>
    <scope>NUCLEOTIDE SEQUENCE [LARGE SCALE GENOMIC DNA]</scope>
    <source>
        <strain evidence="1 2">DSM 29526</strain>
    </source>
</reference>